<evidence type="ECO:0000256" key="3">
    <source>
        <dbReference type="ARBA" id="ARBA00022475"/>
    </source>
</evidence>
<dbReference type="Pfam" id="PF07690">
    <property type="entry name" value="MFS_1"/>
    <property type="match status" value="1"/>
</dbReference>
<feature type="transmembrane region" description="Helical" evidence="7">
    <location>
        <begin position="232"/>
        <end position="253"/>
    </location>
</feature>
<proteinExistence type="predicted"/>
<keyword evidence="10" id="KW-1185">Reference proteome</keyword>
<protein>
    <submittedName>
        <fullName evidence="9">MFS transporter</fullName>
    </submittedName>
</protein>
<keyword evidence="6 7" id="KW-0472">Membrane</keyword>
<evidence type="ECO:0000313" key="9">
    <source>
        <dbReference type="EMBL" id="THE12451.1"/>
    </source>
</evidence>
<feature type="transmembrane region" description="Helical" evidence="7">
    <location>
        <begin position="320"/>
        <end position="337"/>
    </location>
</feature>
<evidence type="ECO:0000256" key="4">
    <source>
        <dbReference type="ARBA" id="ARBA00022692"/>
    </source>
</evidence>
<dbReference type="GO" id="GO:0022857">
    <property type="term" value="F:transmembrane transporter activity"/>
    <property type="evidence" value="ECO:0007669"/>
    <property type="project" value="InterPro"/>
</dbReference>
<feature type="transmembrane region" description="Helical" evidence="7">
    <location>
        <begin position="295"/>
        <end position="314"/>
    </location>
</feature>
<comment type="subcellular location">
    <subcellularLocation>
        <location evidence="1">Cell membrane</location>
        <topology evidence="1">Multi-pass membrane protein</topology>
    </subcellularLocation>
</comment>
<evidence type="ECO:0000259" key="8">
    <source>
        <dbReference type="PROSITE" id="PS50850"/>
    </source>
</evidence>
<feature type="transmembrane region" description="Helical" evidence="7">
    <location>
        <begin position="21"/>
        <end position="45"/>
    </location>
</feature>
<keyword evidence="4 7" id="KW-0812">Transmembrane</keyword>
<feature type="transmembrane region" description="Helical" evidence="7">
    <location>
        <begin position="84"/>
        <end position="106"/>
    </location>
</feature>
<feature type="transmembrane region" description="Helical" evidence="7">
    <location>
        <begin position="265"/>
        <end position="283"/>
    </location>
</feature>
<sequence>MNIERMDPMFKHSIWREQNAILYFSGTALSKLGDKFYIIAIPWLIYELTQSAASMGMMFLFQTLPFILVSPIAGVLADRFPRRTLLFACALLQGLLVAIIPILSILQVLQIWHIYFLGFIIASFGAVFSVVNATVVPQLFKKESLIKVNTTLQFIDTSSVLLGSMLAGILISKINVYNVLFLDAFSFFPIAVSILFLTFLSKEAPSKVTSNSWQQLRDGANFLLKHSILGPFTLLVLLANVANGALISMLIYFSREKLLLTSEEIGWVYAGAAVTQIIAIAIVNHLGNKGNHIRLMLNNIMISGLGIITVSFSWNWQTLLLAVAIQSAPVIMFNVLFKTMRQRLVPSYIFGRVNGIISMLGMGALPLAGFLTGIIAEAIDIRFIFFTLGFISFLVPLRFTKLTKLNVEEEERKVTVI</sequence>
<keyword evidence="3" id="KW-1003">Cell membrane</keyword>
<dbReference type="Gene3D" id="1.20.1250.20">
    <property type="entry name" value="MFS general substrate transporter like domains"/>
    <property type="match status" value="1"/>
</dbReference>
<organism evidence="9 10">
    <name type="scientific">Bacillus timonensis</name>
    <dbReference type="NCBI Taxonomy" id="1033734"/>
    <lineage>
        <taxon>Bacteria</taxon>
        <taxon>Bacillati</taxon>
        <taxon>Bacillota</taxon>
        <taxon>Bacilli</taxon>
        <taxon>Bacillales</taxon>
        <taxon>Bacillaceae</taxon>
        <taxon>Bacillus</taxon>
    </lineage>
</organism>
<keyword evidence="5 7" id="KW-1133">Transmembrane helix</keyword>
<evidence type="ECO:0000313" key="10">
    <source>
        <dbReference type="Proteomes" id="UP000306477"/>
    </source>
</evidence>
<dbReference type="Proteomes" id="UP000306477">
    <property type="component" value="Unassembled WGS sequence"/>
</dbReference>
<feature type="transmembrane region" description="Helical" evidence="7">
    <location>
        <begin position="112"/>
        <end position="140"/>
    </location>
</feature>
<feature type="transmembrane region" description="Helical" evidence="7">
    <location>
        <begin position="381"/>
        <end position="399"/>
    </location>
</feature>
<feature type="transmembrane region" description="Helical" evidence="7">
    <location>
        <begin position="177"/>
        <end position="200"/>
    </location>
</feature>
<dbReference type="GO" id="GO:0005886">
    <property type="term" value="C:plasma membrane"/>
    <property type="evidence" value="ECO:0007669"/>
    <property type="project" value="UniProtKB-SubCell"/>
</dbReference>
<dbReference type="InterPro" id="IPR036259">
    <property type="entry name" value="MFS_trans_sf"/>
</dbReference>
<feature type="transmembrane region" description="Helical" evidence="7">
    <location>
        <begin position="57"/>
        <end position="77"/>
    </location>
</feature>
<evidence type="ECO:0000256" key="7">
    <source>
        <dbReference type="SAM" id="Phobius"/>
    </source>
</evidence>
<dbReference type="SUPFAM" id="SSF103473">
    <property type="entry name" value="MFS general substrate transporter"/>
    <property type="match status" value="1"/>
</dbReference>
<evidence type="ECO:0000256" key="5">
    <source>
        <dbReference type="ARBA" id="ARBA00022989"/>
    </source>
</evidence>
<dbReference type="CDD" id="cd06173">
    <property type="entry name" value="MFS_MefA_like"/>
    <property type="match status" value="1"/>
</dbReference>
<dbReference type="PANTHER" id="PTHR23513:SF6">
    <property type="entry name" value="MAJOR FACILITATOR SUPERFAMILY ASSOCIATED DOMAIN-CONTAINING PROTEIN"/>
    <property type="match status" value="1"/>
</dbReference>
<feature type="transmembrane region" description="Helical" evidence="7">
    <location>
        <begin position="349"/>
        <end position="375"/>
    </location>
</feature>
<dbReference type="OrthoDB" id="2276409at2"/>
<reference evidence="9 10" key="1">
    <citation type="journal article" date="2019" name="Indoor Air">
        <title>Impacts of indoor surface finishes on bacterial viability.</title>
        <authorList>
            <person name="Hu J."/>
            <person name="Maamar S.B."/>
            <person name="Glawe A.J."/>
            <person name="Gottel N."/>
            <person name="Gilbert J.A."/>
            <person name="Hartmann E.M."/>
        </authorList>
    </citation>
    <scope>NUCLEOTIDE SEQUENCE [LARGE SCALE GENOMIC DNA]</scope>
    <source>
        <strain evidence="9 10">AF060A6</strain>
    </source>
</reference>
<keyword evidence="2" id="KW-0813">Transport</keyword>
<feature type="domain" description="Major facilitator superfamily (MFS) profile" evidence="8">
    <location>
        <begin position="19"/>
        <end position="404"/>
    </location>
</feature>
<dbReference type="InterPro" id="IPR020846">
    <property type="entry name" value="MFS_dom"/>
</dbReference>
<evidence type="ECO:0000256" key="1">
    <source>
        <dbReference type="ARBA" id="ARBA00004651"/>
    </source>
</evidence>
<dbReference type="EMBL" id="SLUB01000017">
    <property type="protein sequence ID" value="THE12451.1"/>
    <property type="molecule type" value="Genomic_DNA"/>
</dbReference>
<dbReference type="PANTHER" id="PTHR23513">
    <property type="entry name" value="INTEGRAL MEMBRANE EFFLUX PROTEIN-RELATED"/>
    <property type="match status" value="1"/>
</dbReference>
<evidence type="ECO:0000256" key="2">
    <source>
        <dbReference type="ARBA" id="ARBA00022448"/>
    </source>
</evidence>
<name>A0A4S3PRW3_9BACI</name>
<dbReference type="PROSITE" id="PS50850">
    <property type="entry name" value="MFS"/>
    <property type="match status" value="1"/>
</dbReference>
<comment type="caution">
    <text evidence="9">The sequence shown here is derived from an EMBL/GenBank/DDBJ whole genome shotgun (WGS) entry which is preliminary data.</text>
</comment>
<evidence type="ECO:0000256" key="6">
    <source>
        <dbReference type="ARBA" id="ARBA00023136"/>
    </source>
</evidence>
<dbReference type="InterPro" id="IPR011701">
    <property type="entry name" value="MFS"/>
</dbReference>
<dbReference type="AlphaFoldDB" id="A0A4S3PRW3"/>
<accession>A0A4S3PRW3</accession>
<feature type="transmembrane region" description="Helical" evidence="7">
    <location>
        <begin position="152"/>
        <end position="171"/>
    </location>
</feature>
<gene>
    <name evidence="9" type="ORF">E1I69_11345</name>
</gene>